<protein>
    <recommendedName>
        <fullName evidence="4">C3H1-type domain-containing protein</fullName>
    </recommendedName>
</protein>
<gene>
    <name evidence="2" type="ORF">PSFLO_06858</name>
</gene>
<accession>A0A5C3FB74</accession>
<feature type="compositionally biased region" description="Polar residues" evidence="1">
    <location>
        <begin position="12"/>
        <end position="25"/>
    </location>
</feature>
<reference evidence="2 3" key="1">
    <citation type="submission" date="2018-03" db="EMBL/GenBank/DDBJ databases">
        <authorList>
            <person name="Guldener U."/>
        </authorList>
    </citation>
    <scope>NUCLEOTIDE SEQUENCE [LARGE SCALE GENOMIC DNA]</scope>
    <source>
        <strain evidence="2 3">DAOM196992</strain>
    </source>
</reference>
<evidence type="ECO:0000256" key="1">
    <source>
        <dbReference type="SAM" id="MobiDB-lite"/>
    </source>
</evidence>
<feature type="region of interest" description="Disordered" evidence="1">
    <location>
        <begin position="326"/>
        <end position="346"/>
    </location>
</feature>
<feature type="compositionally biased region" description="Basic and acidic residues" evidence="1">
    <location>
        <begin position="30"/>
        <end position="40"/>
    </location>
</feature>
<proteinExistence type="predicted"/>
<evidence type="ECO:0000313" key="2">
    <source>
        <dbReference type="EMBL" id="SPO41376.1"/>
    </source>
</evidence>
<keyword evidence="3" id="KW-1185">Reference proteome</keyword>
<feature type="compositionally biased region" description="Basic and acidic residues" evidence="1">
    <location>
        <begin position="61"/>
        <end position="75"/>
    </location>
</feature>
<dbReference type="AlphaFoldDB" id="A0A5C3FB74"/>
<dbReference type="Proteomes" id="UP000323386">
    <property type="component" value="Unassembled WGS sequence"/>
</dbReference>
<organism evidence="2 3">
    <name type="scientific">Pseudozyma flocculosa</name>
    <dbReference type="NCBI Taxonomy" id="84751"/>
    <lineage>
        <taxon>Eukaryota</taxon>
        <taxon>Fungi</taxon>
        <taxon>Dikarya</taxon>
        <taxon>Basidiomycota</taxon>
        <taxon>Ustilaginomycotina</taxon>
        <taxon>Ustilaginomycetes</taxon>
        <taxon>Ustilaginales</taxon>
        <taxon>Ustilaginaceae</taxon>
        <taxon>Pseudozyma</taxon>
    </lineage>
</organism>
<evidence type="ECO:0008006" key="4">
    <source>
        <dbReference type="Google" id="ProtNLM"/>
    </source>
</evidence>
<feature type="region of interest" description="Disordered" evidence="1">
    <location>
        <begin position="8"/>
        <end position="98"/>
    </location>
</feature>
<evidence type="ECO:0000313" key="3">
    <source>
        <dbReference type="Proteomes" id="UP000323386"/>
    </source>
</evidence>
<name>A0A5C3FB74_9BASI</name>
<sequence>MLPLIKYFTGQGDDTGTMASPSDNGSPMDRPLDIRGRPFRYETPTPAFRRRRSRSPVATKRHYDETPRHDRHDYQHSGQEGRVMTPGRSDYGRDNNDNDDTPCRHVDLPYGHMNSPGAASCRTDRTDVAIWGIQKRLDQQEAGQATLASKIDRQSAALDMILTRLDAQPATTAPPQQLDGNGAISTAIARYTWVPRDVVEAIADNRFIPEQLAILVNPAYRPQHHPARNDQGERADEPLFQALSCIGALCDSWSTYVGIVLLVGSREQPDLAPGLLAHLEHIIVFSSLYEWRGVVGYHLAVCRRRLGTASGAEWAAIDADFSNTHLRPIDPRSNNNNPAQRDAQRARPKVCKNFNLNRCAGQRCGRSHKCLACNGRHPVFRCHGLRLEDA</sequence>
<dbReference type="EMBL" id="OOIP01000027">
    <property type="protein sequence ID" value="SPO41376.1"/>
    <property type="molecule type" value="Genomic_DNA"/>
</dbReference>